<accession>A0ABT1QYP5</accession>
<organism evidence="2 3">
    <name type="scientific">Tahibacter harae</name>
    <dbReference type="NCBI Taxonomy" id="2963937"/>
    <lineage>
        <taxon>Bacteria</taxon>
        <taxon>Pseudomonadati</taxon>
        <taxon>Pseudomonadota</taxon>
        <taxon>Gammaproteobacteria</taxon>
        <taxon>Lysobacterales</taxon>
        <taxon>Rhodanobacteraceae</taxon>
        <taxon>Tahibacter</taxon>
    </lineage>
</organism>
<comment type="caution">
    <text evidence="2">The sequence shown here is derived from an EMBL/GenBank/DDBJ whole genome shotgun (WGS) entry which is preliminary data.</text>
</comment>
<keyword evidence="1" id="KW-0812">Transmembrane</keyword>
<keyword evidence="3" id="KW-1185">Reference proteome</keyword>
<gene>
    <name evidence="2" type="ORF">NM961_22090</name>
</gene>
<proteinExistence type="predicted"/>
<reference evidence="2" key="1">
    <citation type="submission" date="2022-07" db="EMBL/GenBank/DDBJ databases">
        <title>Tahibacter sp., a new gammaproteobacterium isolated from the silt sample collected at pig farm.</title>
        <authorList>
            <person name="Chen H."/>
        </authorList>
    </citation>
    <scope>NUCLEOTIDE SEQUENCE</scope>
    <source>
        <strain evidence="2">P2K</strain>
    </source>
</reference>
<dbReference type="Proteomes" id="UP001165498">
    <property type="component" value="Unassembled WGS sequence"/>
</dbReference>
<evidence type="ECO:0000313" key="2">
    <source>
        <dbReference type="EMBL" id="MCQ4167415.1"/>
    </source>
</evidence>
<name>A0ABT1QYP5_9GAMM</name>
<dbReference type="EMBL" id="JANFQO010000030">
    <property type="protein sequence ID" value="MCQ4167415.1"/>
    <property type="molecule type" value="Genomic_DNA"/>
</dbReference>
<sequence length="206" mass="21834">MRLLKRRLSQPGWLDGNAKQVSVWLLLGAVGAVAGLATWLSGGFAAAKPPALPALEAGKGLDTGQWHVVVQRAWLSARRADGREAPPGKVALNLDVELTNRTRESSSDIASAFRIGLPAITPKTPPTLLRDNSVLGMLHPKMPERVALSWEVPAGTAIPDPLPVVILSKVYKSRDNLSGGAGWFTPKPLAEVHLHVAAPDAPVTPP</sequence>
<evidence type="ECO:0008006" key="4">
    <source>
        <dbReference type="Google" id="ProtNLM"/>
    </source>
</evidence>
<evidence type="ECO:0000313" key="3">
    <source>
        <dbReference type="Proteomes" id="UP001165498"/>
    </source>
</evidence>
<dbReference type="RefSeq" id="WP_255916602.1">
    <property type="nucleotide sequence ID" value="NZ_JANFQO010000030.1"/>
</dbReference>
<keyword evidence="1" id="KW-1133">Transmembrane helix</keyword>
<feature type="transmembrane region" description="Helical" evidence="1">
    <location>
        <begin position="21"/>
        <end position="40"/>
    </location>
</feature>
<evidence type="ECO:0000256" key="1">
    <source>
        <dbReference type="SAM" id="Phobius"/>
    </source>
</evidence>
<keyword evidence="1" id="KW-0472">Membrane</keyword>
<protein>
    <recommendedName>
        <fullName evidence="4">DUF3426 domain-containing protein</fullName>
    </recommendedName>
</protein>